<keyword evidence="3" id="KW-0862">Zinc</keyword>
<proteinExistence type="predicted"/>
<dbReference type="InterPro" id="IPR034078">
    <property type="entry name" value="NFX1_fam"/>
</dbReference>
<evidence type="ECO:0000256" key="4">
    <source>
        <dbReference type="PROSITE-ProRule" id="PRU00175"/>
    </source>
</evidence>
<feature type="region of interest" description="Disordered" evidence="5">
    <location>
        <begin position="1"/>
        <end position="88"/>
    </location>
</feature>
<dbReference type="SUPFAM" id="SSF57850">
    <property type="entry name" value="RING/U-box"/>
    <property type="match status" value="1"/>
</dbReference>
<dbReference type="CDD" id="cd16492">
    <property type="entry name" value="RING-CH-C4HC3_NFX1-like"/>
    <property type="match status" value="1"/>
</dbReference>
<dbReference type="GO" id="GO:0000977">
    <property type="term" value="F:RNA polymerase II transcription regulatory region sequence-specific DNA binding"/>
    <property type="evidence" value="ECO:0007669"/>
    <property type="project" value="TreeGrafter"/>
</dbReference>
<dbReference type="AlphaFoldDB" id="A0AAV7E9R1"/>
<dbReference type="InterPro" id="IPR013083">
    <property type="entry name" value="Znf_RING/FYVE/PHD"/>
</dbReference>
<sequence length="242" mass="26878">MRPASEGSQVRHERRQGPRYANRVARQARAWVPRGSTVTATPVNTDVSENGRESNPSADRRRPNGGRRTYVVRSVDKEVPENSESGGSSVPLLVQEIQDKLAKGTVECMICYDMVRRSAAIWSCSSCFSIFHLHCIKKWARAPTSIDLSVEKDQGLNWRCPGCQSVQLLASKDISVIQDPARLVRSLLHLGLAPAEKRSLQEGALIEQVCRHVVFLAISFLNVVDIDVSSFVIWVDVVLVKS</sequence>
<keyword evidence="2 4" id="KW-0863">Zinc-finger</keyword>
<dbReference type="GO" id="GO:0008270">
    <property type="term" value="F:zinc ion binding"/>
    <property type="evidence" value="ECO:0007669"/>
    <property type="project" value="UniProtKB-KW"/>
</dbReference>
<dbReference type="PROSITE" id="PS50016">
    <property type="entry name" value="ZF_PHD_2"/>
    <property type="match status" value="1"/>
</dbReference>
<dbReference type="Gene3D" id="3.30.40.10">
    <property type="entry name" value="Zinc/RING finger domain, C3HC4 (zinc finger)"/>
    <property type="match status" value="1"/>
</dbReference>
<feature type="domain" description="PHD-type" evidence="6">
    <location>
        <begin position="105"/>
        <end position="166"/>
    </location>
</feature>
<dbReference type="InterPro" id="IPR019787">
    <property type="entry name" value="Znf_PHD-finger"/>
</dbReference>
<dbReference type="PROSITE" id="PS50089">
    <property type="entry name" value="ZF_RING_2"/>
    <property type="match status" value="1"/>
</dbReference>
<reference evidence="8 9" key="1">
    <citation type="submission" date="2021-07" db="EMBL/GenBank/DDBJ databases">
        <title>The Aristolochia fimbriata genome: insights into angiosperm evolution, floral development and chemical biosynthesis.</title>
        <authorList>
            <person name="Jiao Y."/>
        </authorList>
    </citation>
    <scope>NUCLEOTIDE SEQUENCE [LARGE SCALE GENOMIC DNA]</scope>
    <source>
        <strain evidence="8">IBCAS-2021</strain>
        <tissue evidence="8">Leaf</tissue>
    </source>
</reference>
<evidence type="ECO:0000256" key="3">
    <source>
        <dbReference type="ARBA" id="ARBA00022833"/>
    </source>
</evidence>
<feature type="compositionally biased region" description="Polar residues" evidence="5">
    <location>
        <begin position="36"/>
        <end position="57"/>
    </location>
</feature>
<evidence type="ECO:0000313" key="8">
    <source>
        <dbReference type="EMBL" id="KAG9444482.1"/>
    </source>
</evidence>
<keyword evidence="9" id="KW-1185">Reference proteome</keyword>
<comment type="caution">
    <text evidence="8">The sequence shown here is derived from an EMBL/GenBank/DDBJ whole genome shotgun (WGS) entry which is preliminary data.</text>
</comment>
<dbReference type="GO" id="GO:0005634">
    <property type="term" value="C:nucleus"/>
    <property type="evidence" value="ECO:0007669"/>
    <property type="project" value="TreeGrafter"/>
</dbReference>
<evidence type="ECO:0000259" key="7">
    <source>
        <dbReference type="PROSITE" id="PS50089"/>
    </source>
</evidence>
<keyword evidence="1" id="KW-0479">Metal-binding</keyword>
<protein>
    <recommendedName>
        <fullName evidence="10">PHD-type domain-containing protein</fullName>
    </recommendedName>
</protein>
<dbReference type="EMBL" id="JAINDJ010000006">
    <property type="protein sequence ID" value="KAG9444482.1"/>
    <property type="molecule type" value="Genomic_DNA"/>
</dbReference>
<evidence type="ECO:0008006" key="10">
    <source>
        <dbReference type="Google" id="ProtNLM"/>
    </source>
</evidence>
<evidence type="ECO:0000256" key="5">
    <source>
        <dbReference type="SAM" id="MobiDB-lite"/>
    </source>
</evidence>
<gene>
    <name evidence="8" type="ORF">H6P81_015822</name>
</gene>
<dbReference type="PANTHER" id="PTHR12360:SF12">
    <property type="entry name" value="TRANSCRIPTIONAL REPRESSOR NF-X1"/>
    <property type="match status" value="1"/>
</dbReference>
<evidence type="ECO:0000256" key="1">
    <source>
        <dbReference type="ARBA" id="ARBA00022723"/>
    </source>
</evidence>
<dbReference type="PANTHER" id="PTHR12360">
    <property type="entry name" value="NUCLEAR TRANSCRIPTION FACTOR, X-BOX BINDING 1 NFX1"/>
    <property type="match status" value="1"/>
</dbReference>
<accession>A0AAV7E9R1</accession>
<evidence type="ECO:0000256" key="2">
    <source>
        <dbReference type="ARBA" id="ARBA00022771"/>
    </source>
</evidence>
<dbReference type="InterPro" id="IPR001841">
    <property type="entry name" value="Znf_RING"/>
</dbReference>
<evidence type="ECO:0000259" key="6">
    <source>
        <dbReference type="PROSITE" id="PS50016"/>
    </source>
</evidence>
<organism evidence="8 9">
    <name type="scientific">Aristolochia fimbriata</name>
    <name type="common">White veined hardy Dutchman's pipe vine</name>
    <dbReference type="NCBI Taxonomy" id="158543"/>
    <lineage>
        <taxon>Eukaryota</taxon>
        <taxon>Viridiplantae</taxon>
        <taxon>Streptophyta</taxon>
        <taxon>Embryophyta</taxon>
        <taxon>Tracheophyta</taxon>
        <taxon>Spermatophyta</taxon>
        <taxon>Magnoliopsida</taxon>
        <taxon>Magnoliidae</taxon>
        <taxon>Piperales</taxon>
        <taxon>Aristolochiaceae</taxon>
        <taxon>Aristolochia</taxon>
    </lineage>
</organism>
<name>A0AAV7E9R1_ARIFI</name>
<dbReference type="Proteomes" id="UP000825729">
    <property type="component" value="Unassembled WGS sequence"/>
</dbReference>
<feature type="domain" description="RING-type" evidence="7">
    <location>
        <begin position="108"/>
        <end position="164"/>
    </location>
</feature>
<evidence type="ECO:0000313" key="9">
    <source>
        <dbReference type="Proteomes" id="UP000825729"/>
    </source>
</evidence>
<dbReference type="GO" id="GO:0000981">
    <property type="term" value="F:DNA-binding transcription factor activity, RNA polymerase II-specific"/>
    <property type="evidence" value="ECO:0007669"/>
    <property type="project" value="TreeGrafter"/>
</dbReference>